<dbReference type="CDD" id="cd02440">
    <property type="entry name" value="AdoMet_MTases"/>
    <property type="match status" value="1"/>
</dbReference>
<protein>
    <recommendedName>
        <fullName evidence="4">Methyltransferase domain-containing protein</fullName>
    </recommendedName>
</protein>
<reference evidence="5 6" key="1">
    <citation type="submission" date="2016-12" db="EMBL/GenBank/DDBJ databases">
        <authorList>
            <person name="Song W.-J."/>
            <person name="Kurnit D.M."/>
        </authorList>
    </citation>
    <scope>NUCLEOTIDE SEQUENCE [LARGE SCALE GENOMIC DNA]</scope>
    <source>
        <strain evidence="5 6">CECT 9026</strain>
    </source>
</reference>
<evidence type="ECO:0000256" key="3">
    <source>
        <dbReference type="ARBA" id="ARBA00022691"/>
    </source>
</evidence>
<dbReference type="GO" id="GO:0008168">
    <property type="term" value="F:methyltransferase activity"/>
    <property type="evidence" value="ECO:0007669"/>
    <property type="project" value="UniProtKB-KW"/>
</dbReference>
<name>A0A1N6M8H0_9VIBR</name>
<evidence type="ECO:0000256" key="1">
    <source>
        <dbReference type="ARBA" id="ARBA00022603"/>
    </source>
</evidence>
<dbReference type="InterPro" id="IPR029063">
    <property type="entry name" value="SAM-dependent_MTases_sf"/>
</dbReference>
<dbReference type="GO" id="GO:0032259">
    <property type="term" value="P:methylation"/>
    <property type="evidence" value="ECO:0007669"/>
    <property type="project" value="UniProtKB-KW"/>
</dbReference>
<sequence>MPQCNDSVETMQYSDFYNQNANSLATQYNSLSFEDVHGCWRDFWPGCGERVLDVGAGSGRDACWMAARGCAVVAVEPAALMRAEGQRLTGDAVKWLDDGLPELAQLSRHKHPFDVILVSAVWMHLTPEQRQQALGHLAALLTSEGRLVISLRDGEFSDGRVTYPLSVEELVAQATESGLNPVLISERQDDRLKRSDVSWQTVVLSSPIRKD</sequence>
<dbReference type="Gene3D" id="3.40.50.150">
    <property type="entry name" value="Vaccinia Virus protein VP39"/>
    <property type="match status" value="1"/>
</dbReference>
<evidence type="ECO:0000313" key="5">
    <source>
        <dbReference type="EMBL" id="SIO95753.1"/>
    </source>
</evidence>
<dbReference type="PANTHER" id="PTHR43464">
    <property type="entry name" value="METHYLTRANSFERASE"/>
    <property type="match status" value="1"/>
</dbReference>
<dbReference type="AlphaFoldDB" id="A0A1N6M8H0"/>
<accession>A0A1N6M8H0</accession>
<evidence type="ECO:0000313" key="6">
    <source>
        <dbReference type="Proteomes" id="UP000184774"/>
    </source>
</evidence>
<dbReference type="Pfam" id="PF13649">
    <property type="entry name" value="Methyltransf_25"/>
    <property type="match status" value="1"/>
</dbReference>
<dbReference type="SUPFAM" id="SSF53335">
    <property type="entry name" value="S-adenosyl-L-methionine-dependent methyltransferases"/>
    <property type="match status" value="1"/>
</dbReference>
<dbReference type="PANTHER" id="PTHR43464:SF19">
    <property type="entry name" value="UBIQUINONE BIOSYNTHESIS O-METHYLTRANSFERASE, MITOCHONDRIAL"/>
    <property type="match status" value="1"/>
</dbReference>
<proteinExistence type="predicted"/>
<organism evidence="5 6">
    <name type="scientific">Vibrio spartinae</name>
    <dbReference type="NCBI Taxonomy" id="1918945"/>
    <lineage>
        <taxon>Bacteria</taxon>
        <taxon>Pseudomonadati</taxon>
        <taxon>Pseudomonadota</taxon>
        <taxon>Gammaproteobacteria</taxon>
        <taxon>Vibrionales</taxon>
        <taxon>Vibrionaceae</taxon>
        <taxon>Vibrio</taxon>
    </lineage>
</organism>
<dbReference type="InterPro" id="IPR041698">
    <property type="entry name" value="Methyltransf_25"/>
</dbReference>
<evidence type="ECO:0000259" key="4">
    <source>
        <dbReference type="Pfam" id="PF13649"/>
    </source>
</evidence>
<feature type="domain" description="Methyltransferase" evidence="4">
    <location>
        <begin position="51"/>
        <end position="145"/>
    </location>
</feature>
<keyword evidence="1" id="KW-0489">Methyltransferase</keyword>
<keyword evidence="2" id="KW-0808">Transferase</keyword>
<dbReference type="EMBL" id="FSSB01000021">
    <property type="protein sequence ID" value="SIO95753.1"/>
    <property type="molecule type" value="Genomic_DNA"/>
</dbReference>
<dbReference type="Proteomes" id="UP000184774">
    <property type="component" value="Unassembled WGS sequence"/>
</dbReference>
<evidence type="ECO:0000256" key="2">
    <source>
        <dbReference type="ARBA" id="ARBA00022679"/>
    </source>
</evidence>
<gene>
    <name evidence="5" type="ORF">VSP9026_03505</name>
</gene>
<keyword evidence="3" id="KW-0949">S-adenosyl-L-methionine</keyword>